<accession>A0A9X2AC34</accession>
<dbReference type="Proteomes" id="UP001139226">
    <property type="component" value="Unassembled WGS sequence"/>
</dbReference>
<keyword evidence="3" id="KW-1185">Reference proteome</keyword>
<comment type="caution">
    <text evidence="2">The sequence shown here is derived from an EMBL/GenBank/DDBJ whole genome shotgun (WGS) entry which is preliminary data.</text>
</comment>
<proteinExistence type="predicted"/>
<protein>
    <submittedName>
        <fullName evidence="2">MvaI/BcnI family restriction endonuclease</fullName>
    </submittedName>
</protein>
<dbReference type="CDD" id="cd22347">
    <property type="entry name" value="PDDEXK_nuclease"/>
    <property type="match status" value="1"/>
</dbReference>
<reference evidence="2" key="1">
    <citation type="submission" date="2022-03" db="EMBL/GenBank/DDBJ databases">
        <title>Gramella crocea sp. nov., isolated from activated sludge of a seafood processing plant.</title>
        <authorList>
            <person name="Zhang X."/>
        </authorList>
    </citation>
    <scope>NUCLEOTIDE SEQUENCE</scope>
    <source>
        <strain evidence="2">YJ019</strain>
    </source>
</reference>
<dbReference type="EMBL" id="JAKVTV010000003">
    <property type="protein sequence ID" value="MCH4823693.1"/>
    <property type="molecule type" value="Genomic_DNA"/>
</dbReference>
<dbReference type="Pfam" id="PF15515">
    <property type="entry name" value="MvaI_BcnI"/>
    <property type="match status" value="1"/>
</dbReference>
<dbReference type="Gene3D" id="3.30.70.3570">
    <property type="entry name" value="MvaI/BcnI restriction endonuclease, recognition domain"/>
    <property type="match status" value="1"/>
</dbReference>
<dbReference type="RefSeq" id="WP_240713861.1">
    <property type="nucleotide sequence ID" value="NZ_JAKVTV010000003.1"/>
</dbReference>
<dbReference type="AlphaFoldDB" id="A0A9X2AC34"/>
<dbReference type="GO" id="GO:0004519">
    <property type="term" value="F:endonuclease activity"/>
    <property type="evidence" value="ECO:0007669"/>
    <property type="project" value="UniProtKB-KW"/>
</dbReference>
<evidence type="ECO:0000313" key="2">
    <source>
        <dbReference type="EMBL" id="MCH4823693.1"/>
    </source>
</evidence>
<evidence type="ECO:0000259" key="1">
    <source>
        <dbReference type="Pfam" id="PF15515"/>
    </source>
</evidence>
<sequence>MRELTSVEKSRIRIFTQNSISITLLEPTENGLKKSIMDATGPVRNYLKNNGIHDFDTQSQGPINKVIIPTQIYTDFKIKNTKTSLYRPITKQGDPRIWIYGLKSFVDPNDIIGIIVYENQLNILNLTKLDLENLVSSPLLNPIQELIREINQLENVIADELLGMLKGLAKRGPIASLLQADTSIGRTLETELGIAMNSSKQPDYKGIELKSYRSMRSSGKKVNNRKTLFAQVPNWKLSNLKSSREILENFGYERENEFKLYCTVSTLRPNSQGLKLELKSNISQLIEGHNSYGEVVVWETSKLHSRLLKKHNETFWVAAESIKEDNKEYFQFRRVYHTRKPITSQFDILLEQGKITLDHLIKRNTKGRVKEKGPFFKIDSDSLELLFPPSKIYNLLD</sequence>
<dbReference type="InterPro" id="IPR043004">
    <property type="entry name" value="MvaI_BcnI_cat"/>
</dbReference>
<dbReference type="Gene3D" id="3.40.210.20">
    <property type="entry name" value="MvaI/BcnI restriction endonuclease, catalytic domain"/>
    <property type="match status" value="1"/>
</dbReference>
<keyword evidence="2" id="KW-0255">Endonuclease</keyword>
<evidence type="ECO:0000313" key="3">
    <source>
        <dbReference type="Proteomes" id="UP001139226"/>
    </source>
</evidence>
<dbReference type="InterPro" id="IPR043005">
    <property type="entry name" value="MvaI_BcnI_rec"/>
</dbReference>
<gene>
    <name evidence="2" type="ORF">ML462_10975</name>
</gene>
<organism evidence="2 3">
    <name type="scientific">Christiangramia lutea</name>
    <dbReference type="NCBI Taxonomy" id="1607951"/>
    <lineage>
        <taxon>Bacteria</taxon>
        <taxon>Pseudomonadati</taxon>
        <taxon>Bacteroidota</taxon>
        <taxon>Flavobacteriia</taxon>
        <taxon>Flavobacteriales</taxon>
        <taxon>Flavobacteriaceae</taxon>
        <taxon>Christiangramia</taxon>
    </lineage>
</organism>
<name>A0A9X2AC34_9FLAO</name>
<dbReference type="InterPro" id="IPR029127">
    <property type="entry name" value="MvaI_BcnI"/>
</dbReference>
<keyword evidence="2" id="KW-0540">Nuclease</keyword>
<feature type="domain" description="MvaI/BcnI restriction endonuclease" evidence="1">
    <location>
        <begin position="163"/>
        <end position="387"/>
    </location>
</feature>
<keyword evidence="2" id="KW-0378">Hydrolase</keyword>